<evidence type="ECO:0000313" key="2">
    <source>
        <dbReference type="Proteomes" id="UP001589789"/>
    </source>
</evidence>
<evidence type="ECO:0008006" key="3">
    <source>
        <dbReference type="Google" id="ProtNLM"/>
    </source>
</evidence>
<comment type="caution">
    <text evidence="1">The sequence shown here is derived from an EMBL/GenBank/DDBJ whole genome shotgun (WGS) entry which is preliminary data.</text>
</comment>
<dbReference type="PROSITE" id="PS51257">
    <property type="entry name" value="PROKAR_LIPOPROTEIN"/>
    <property type="match status" value="1"/>
</dbReference>
<dbReference type="EMBL" id="JBHLVZ010000083">
    <property type="protein sequence ID" value="MFC0388366.1"/>
    <property type="molecule type" value="Genomic_DNA"/>
</dbReference>
<gene>
    <name evidence="1" type="ORF">ACFFIC_22900</name>
</gene>
<keyword evidence="2" id="KW-1185">Reference proteome</keyword>
<name>A0ABV6IXN0_9PROT</name>
<reference evidence="1 2" key="1">
    <citation type="submission" date="2024-09" db="EMBL/GenBank/DDBJ databases">
        <authorList>
            <person name="Sun Q."/>
            <person name="Mori K."/>
        </authorList>
    </citation>
    <scope>NUCLEOTIDE SEQUENCE [LARGE SCALE GENOMIC DNA]</scope>
    <source>
        <strain evidence="1 2">CCM 7468</strain>
    </source>
</reference>
<dbReference type="Proteomes" id="UP001589789">
    <property type="component" value="Unassembled WGS sequence"/>
</dbReference>
<organism evidence="1 2">
    <name type="scientific">Muricoccus vinaceus</name>
    <dbReference type="NCBI Taxonomy" id="424704"/>
    <lineage>
        <taxon>Bacteria</taxon>
        <taxon>Pseudomonadati</taxon>
        <taxon>Pseudomonadota</taxon>
        <taxon>Alphaproteobacteria</taxon>
        <taxon>Acetobacterales</taxon>
        <taxon>Roseomonadaceae</taxon>
        <taxon>Muricoccus</taxon>
    </lineage>
</organism>
<evidence type="ECO:0000313" key="1">
    <source>
        <dbReference type="EMBL" id="MFC0388366.1"/>
    </source>
</evidence>
<accession>A0ABV6IXN0</accession>
<protein>
    <recommendedName>
        <fullName evidence="3">Lipoprotein</fullName>
    </recommendedName>
</protein>
<dbReference type="RefSeq" id="WP_377054700.1">
    <property type="nucleotide sequence ID" value="NZ_JBHLVZ010000083.1"/>
</dbReference>
<sequence length="74" mass="7290">MRNLLLLAAVLALAGCGRIGPIRADGPASAIIYPRAYPYFPPGSQPGAPAGAAAPGTAPATLGTPLLVVPGITR</sequence>
<proteinExistence type="predicted"/>